<accession>A0A5C3EZV0</accession>
<feature type="region of interest" description="Disordered" evidence="2">
    <location>
        <begin position="914"/>
        <end position="956"/>
    </location>
</feature>
<feature type="compositionally biased region" description="Polar residues" evidence="2">
    <location>
        <begin position="803"/>
        <end position="816"/>
    </location>
</feature>
<protein>
    <submittedName>
        <fullName evidence="6">Uncharacterized protein</fullName>
    </submittedName>
</protein>
<feature type="region of interest" description="Disordered" evidence="2">
    <location>
        <begin position="456"/>
        <end position="484"/>
    </location>
</feature>
<dbReference type="Proteomes" id="UP000323386">
    <property type="component" value="Unassembled WGS sequence"/>
</dbReference>
<dbReference type="SMART" id="SM00717">
    <property type="entry name" value="SANT"/>
    <property type="match status" value="2"/>
</dbReference>
<dbReference type="InterPro" id="IPR017930">
    <property type="entry name" value="Myb_dom"/>
</dbReference>
<dbReference type="CDD" id="cd11660">
    <property type="entry name" value="SANT_TRF"/>
    <property type="match status" value="2"/>
</dbReference>
<feature type="compositionally biased region" description="Low complexity" evidence="2">
    <location>
        <begin position="178"/>
        <end position="189"/>
    </location>
</feature>
<feature type="chain" id="PRO_5022847933" evidence="3">
    <location>
        <begin position="30"/>
        <end position="1438"/>
    </location>
</feature>
<keyword evidence="3" id="KW-0732">Signal</keyword>
<evidence type="ECO:0000256" key="3">
    <source>
        <dbReference type="SAM" id="SignalP"/>
    </source>
</evidence>
<dbReference type="Gene3D" id="1.10.10.60">
    <property type="entry name" value="Homeodomain-like"/>
    <property type="match status" value="2"/>
</dbReference>
<evidence type="ECO:0000259" key="4">
    <source>
        <dbReference type="PROSITE" id="PS50090"/>
    </source>
</evidence>
<feature type="region of interest" description="Disordered" evidence="2">
    <location>
        <begin position="1177"/>
        <end position="1206"/>
    </location>
</feature>
<feature type="compositionally biased region" description="Low complexity" evidence="2">
    <location>
        <begin position="517"/>
        <end position="526"/>
    </location>
</feature>
<feature type="domain" description="HTH myb-type" evidence="5">
    <location>
        <begin position="206"/>
        <end position="262"/>
    </location>
</feature>
<feature type="compositionally biased region" description="Polar residues" evidence="2">
    <location>
        <begin position="619"/>
        <end position="629"/>
    </location>
</feature>
<sequence>MSLAPLFSLAGWLALWVAFLALALGRVQADRPALFRPPLRLCAAVQPGWSGRPGLALAGLPEDALLILREGSTRQSWPTSIKLDAPRSTLSTASSAPTMNAAQLDADSQPPSEPQMDDQEPPDDTKGPVFGRPDPAFAFGDLQDAAKLFLTAQQSSSAADLSATLDHQSQAPGTGVRAPAAAAAAAPVAPGLPRKASDGTATRSHKHKWSQEETQALVDGCNKHGVGNWKKILSDPELSGQFSDRTAGDLKDRFRTYFPDTYHELYPNAKTHLSKAVRGKDAEGKSIFEKGKTKERRPFSADEDAALKRGYLEHGSHWALIAKDAVFQNQRRAIDLRDRFRNAFPEDYERAGFKPRLARCKKDRVAAAAAAAKADDDPATGPRSTTLPFAFEAGAVSDGMHAEYGMSDASDGHLTDHGSLTDGNESGLLLGRPTREAGAGAGAFLGRSNSLGAAFRAPRSKLQQSTSSTDDVESEPPLPHRPQLVSANTLPLSASIADPHRSLGGLFEQLRATSINSTASHSTASSVHGGRNTSPSESEGAVPGHGKAASAEESSRCHAGKPKDATSHKRRSHSTRTGKSSALERMPSLHGHALHGHGHGHGHSHAHGAAAHHGHGPGSTASRASSALGTTERPHLPHMASNESSCSEASWAGYDVASSTFARSESEASNSHDVAMDVDEPISIDGSLWPGQHSATSDISAASLNTPRSSIYSQIDYPNLQMWSNDVAGQTAQAGVVQHGDQTKVHHDGSVGGRMSEIPPNHSVQGPPARIFAAQQAADHDRSRPALPASQGGAGDGPEQRTELGSLSAPNGPVTASRSVWSSAMDAFLDPLQDLLDPLGPSPGGGGGGGNGWLNGWSFNANEPARGIDETPGILSSTPLSHHKWAGDLHLRNYSVANLNALFDSMPDFDGGANLPADISSGQQSAASSHHSRSASVLDDASAASAPGDRPEGSADLERGRMMSLEPQERALHSASASWSPARRRPLDHGPAATNPCPTPPVIGAGLHGATRRLSDPAAKSVQELLEAASFSLDASLGLDSAPYFPALAESSFGLRRKRSNDTLRNTDGVIGDDGGAGQMPSTMVGPTDGAPAMRPPPLPPFNAERRNSVPAMAMLGQGTVGGAVGEAQSLSGTAGAYDGSLSILEQLGLPATAIDSSYAASLPDVSGAPAHVRDIRPASQQQHHHQQQQHHQPTQLSQAQAQPQQTYSYDDIDLAALADLDRSPARLYAEAQEIFNQLGQLSMPWSTSGLDAAGGRPAQGQSHQQATTDSSSSGQPATAASDRGVSFEPAGLDLLGGGGGGRHDGGHGSHGAAQLPAMMATSPAVARSASVSHVEQRPQVVRGLLSQDAASTTITAPTLLGAPSGSMASTTASLWASSGSLDRLEHLYLEGLHSSPSLAAASPVGSGPHAANNAGGAHRPGWMLSGANELGSGYLSE</sequence>
<feature type="region of interest" description="Disordered" evidence="2">
    <location>
        <begin position="968"/>
        <end position="1000"/>
    </location>
</feature>
<feature type="compositionally biased region" description="Polar residues" evidence="2">
    <location>
        <begin position="1260"/>
        <end position="1279"/>
    </location>
</feature>
<evidence type="ECO:0000313" key="7">
    <source>
        <dbReference type="Proteomes" id="UP000323386"/>
    </source>
</evidence>
<gene>
    <name evidence="6" type="ORF">PSFLO_02160</name>
</gene>
<proteinExistence type="predicted"/>
<dbReference type="Pfam" id="PF00249">
    <property type="entry name" value="Myb_DNA-binding"/>
    <property type="match status" value="1"/>
</dbReference>
<dbReference type="PANTHER" id="PTHR46734:SF1">
    <property type="entry name" value="TELOMERIC REPEAT-BINDING FACTOR 1"/>
    <property type="match status" value="1"/>
</dbReference>
<feature type="compositionally biased region" description="Basic residues" evidence="2">
    <location>
        <begin position="592"/>
        <end position="615"/>
    </location>
</feature>
<dbReference type="InterPro" id="IPR052450">
    <property type="entry name" value="TRBD-Containing_Protein"/>
</dbReference>
<feature type="domain" description="Myb-like" evidence="4">
    <location>
        <begin position="291"/>
        <end position="344"/>
    </location>
</feature>
<keyword evidence="1" id="KW-0539">Nucleus</keyword>
<dbReference type="InterPro" id="IPR001005">
    <property type="entry name" value="SANT/Myb"/>
</dbReference>
<reference evidence="6 7" key="1">
    <citation type="submission" date="2018-03" db="EMBL/GenBank/DDBJ databases">
        <authorList>
            <person name="Guldener U."/>
        </authorList>
    </citation>
    <scope>NUCLEOTIDE SEQUENCE [LARGE SCALE GENOMIC DNA]</scope>
    <source>
        <strain evidence="6 7">DAOM196992</strain>
    </source>
</reference>
<dbReference type="SUPFAM" id="SSF46689">
    <property type="entry name" value="Homeodomain-like"/>
    <property type="match status" value="2"/>
</dbReference>
<evidence type="ECO:0000259" key="5">
    <source>
        <dbReference type="PROSITE" id="PS51294"/>
    </source>
</evidence>
<dbReference type="InterPro" id="IPR009057">
    <property type="entry name" value="Homeodomain-like_sf"/>
</dbReference>
<feature type="region of interest" description="Disordered" evidence="2">
    <location>
        <begin position="78"/>
        <end position="137"/>
    </location>
</feature>
<evidence type="ECO:0000256" key="2">
    <source>
        <dbReference type="SAM" id="MobiDB-lite"/>
    </source>
</evidence>
<feature type="region of interest" description="Disordered" evidence="2">
    <location>
        <begin position="740"/>
        <end position="816"/>
    </location>
</feature>
<feature type="region of interest" description="Disordered" evidence="2">
    <location>
        <begin position="517"/>
        <end position="644"/>
    </location>
</feature>
<feature type="domain" description="Myb-like" evidence="4">
    <location>
        <begin position="201"/>
        <end position="258"/>
    </location>
</feature>
<feature type="compositionally biased region" description="Basic and acidic residues" evidence="2">
    <location>
        <begin position="553"/>
        <end position="567"/>
    </location>
</feature>
<organism evidence="6 7">
    <name type="scientific">Pseudozyma flocculosa</name>
    <dbReference type="NCBI Taxonomy" id="84751"/>
    <lineage>
        <taxon>Eukaryota</taxon>
        <taxon>Fungi</taxon>
        <taxon>Dikarya</taxon>
        <taxon>Basidiomycota</taxon>
        <taxon>Ustilaginomycotina</taxon>
        <taxon>Ustilaginomycetes</taxon>
        <taxon>Ustilaginales</taxon>
        <taxon>Ustilaginaceae</taxon>
        <taxon>Pseudozyma</taxon>
    </lineage>
</organism>
<feature type="signal peptide" evidence="3">
    <location>
        <begin position="1"/>
        <end position="29"/>
    </location>
</feature>
<feature type="compositionally biased region" description="Low complexity" evidence="2">
    <location>
        <begin position="920"/>
        <end position="946"/>
    </location>
</feature>
<evidence type="ECO:0000256" key="1">
    <source>
        <dbReference type="ARBA" id="ARBA00023242"/>
    </source>
</evidence>
<feature type="compositionally biased region" description="Polar residues" evidence="2">
    <location>
        <begin position="88"/>
        <end position="101"/>
    </location>
</feature>
<feature type="compositionally biased region" description="Low complexity" evidence="2">
    <location>
        <begin position="1190"/>
        <end position="1206"/>
    </location>
</feature>
<dbReference type="EMBL" id="OOIP01000005">
    <property type="protein sequence ID" value="SPO36689.1"/>
    <property type="molecule type" value="Genomic_DNA"/>
</dbReference>
<keyword evidence="7" id="KW-1185">Reference proteome</keyword>
<feature type="region of interest" description="Disordered" evidence="2">
    <location>
        <begin position="1247"/>
        <end position="1314"/>
    </location>
</feature>
<feature type="region of interest" description="Disordered" evidence="2">
    <location>
        <begin position="161"/>
        <end position="212"/>
    </location>
</feature>
<dbReference type="PROSITE" id="PS51294">
    <property type="entry name" value="HTH_MYB"/>
    <property type="match status" value="1"/>
</dbReference>
<dbReference type="PANTHER" id="PTHR46734">
    <property type="entry name" value="TELOMERIC REPEAT-BINDING FACTOR 1 TERF1"/>
    <property type="match status" value="1"/>
</dbReference>
<name>A0A5C3EZV0_9BASI</name>
<feature type="region of interest" description="Disordered" evidence="2">
    <location>
        <begin position="1400"/>
        <end position="1419"/>
    </location>
</feature>
<feature type="region of interest" description="Disordered" evidence="2">
    <location>
        <begin position="402"/>
        <end position="434"/>
    </location>
</feature>
<evidence type="ECO:0000313" key="6">
    <source>
        <dbReference type="EMBL" id="SPO36689.1"/>
    </source>
</evidence>
<dbReference type="PROSITE" id="PS50090">
    <property type="entry name" value="MYB_LIKE"/>
    <property type="match status" value="2"/>
</dbReference>
<dbReference type="OrthoDB" id="608866at2759"/>